<dbReference type="PANTHER" id="PTHR19346">
    <property type="entry name" value="SUGAR PHOSPHATE TRANSPORTER DOMAIN-CONTAINING PROTEIN"/>
    <property type="match status" value="1"/>
</dbReference>
<dbReference type="SUPFAM" id="SSF103481">
    <property type="entry name" value="Multidrug resistance efflux transporter EmrE"/>
    <property type="match status" value="1"/>
</dbReference>
<keyword evidence="2" id="KW-1185">Reference proteome</keyword>
<protein>
    <submittedName>
        <fullName evidence="3">Uncharacterized protein</fullName>
    </submittedName>
</protein>
<dbReference type="Proteomes" id="UP000887578">
    <property type="component" value="Unplaced"/>
</dbReference>
<dbReference type="WBParaSite" id="PDA_v2.g15692.t1">
    <property type="protein sequence ID" value="PDA_v2.g15692.t1"/>
    <property type="gene ID" value="PDA_v2.g15692"/>
</dbReference>
<keyword evidence="1" id="KW-0472">Membrane</keyword>
<dbReference type="InterPro" id="IPR026505">
    <property type="entry name" value="Solute_c_fam_35_mem_F3/F4"/>
</dbReference>
<proteinExistence type="predicted"/>
<feature type="transmembrane region" description="Helical" evidence="1">
    <location>
        <begin position="56"/>
        <end position="78"/>
    </location>
</feature>
<dbReference type="AlphaFoldDB" id="A0A914PLM7"/>
<keyword evidence="1" id="KW-0812">Transmembrane</keyword>
<keyword evidence="1" id="KW-1133">Transmembrane helix</keyword>
<feature type="transmembrane region" description="Helical" evidence="1">
    <location>
        <begin position="84"/>
        <end position="102"/>
    </location>
</feature>
<accession>A0A914PLM7</accession>
<organism evidence="2 3">
    <name type="scientific">Panagrolaimus davidi</name>
    <dbReference type="NCBI Taxonomy" id="227884"/>
    <lineage>
        <taxon>Eukaryota</taxon>
        <taxon>Metazoa</taxon>
        <taxon>Ecdysozoa</taxon>
        <taxon>Nematoda</taxon>
        <taxon>Chromadorea</taxon>
        <taxon>Rhabditida</taxon>
        <taxon>Tylenchina</taxon>
        <taxon>Panagrolaimomorpha</taxon>
        <taxon>Panagrolaimoidea</taxon>
        <taxon>Panagrolaimidae</taxon>
        <taxon>Panagrolaimus</taxon>
    </lineage>
</organism>
<sequence length="126" mass="13882">MNAFLNIIPTVILVLTDIDKITWNYVPWGALAGNAILSLLFNFLVNFGIALLNPLLISVGMLCGIPVSAIIDILFRNLEVTPKFIIGSFLILISFVLAAFPLRDICLRITKRSKTSYNVTTTIDSP</sequence>
<evidence type="ECO:0000313" key="3">
    <source>
        <dbReference type="WBParaSite" id="PDA_v2.g15692.t1"/>
    </source>
</evidence>
<dbReference type="PANTHER" id="PTHR19346:SF4">
    <property type="entry name" value="SUGAR PHOSPHATE TRANSPORTER DOMAIN-CONTAINING PROTEIN"/>
    <property type="match status" value="1"/>
</dbReference>
<feature type="transmembrane region" description="Helical" evidence="1">
    <location>
        <begin position="25"/>
        <end position="44"/>
    </location>
</feature>
<evidence type="ECO:0000313" key="2">
    <source>
        <dbReference type="Proteomes" id="UP000887578"/>
    </source>
</evidence>
<dbReference type="InterPro" id="IPR037185">
    <property type="entry name" value="EmrE-like"/>
</dbReference>
<name>A0A914PLM7_9BILA</name>
<reference evidence="3" key="1">
    <citation type="submission" date="2022-11" db="UniProtKB">
        <authorList>
            <consortium name="WormBaseParasite"/>
        </authorList>
    </citation>
    <scope>IDENTIFICATION</scope>
</reference>
<evidence type="ECO:0000256" key="1">
    <source>
        <dbReference type="SAM" id="Phobius"/>
    </source>
</evidence>